<keyword evidence="4 6" id="KW-0067">ATP-binding</keyword>
<accession>A0A1C4DN54</accession>
<sequence>MIHPFLTLEHITVRHLDNTLFHDLSWQVEKGQHWAIMGSSGAGKSALLNTIAGRFNVINGTIRYHFYDDFIATHPQEDPYFNYRRLLATVSHHHQFKNLSHTSDFYYQQRFNSSDAQDAPTVQTYLFGDAPVDAATMEWLTPLRIPSLLHKELIKLSNGETRRTMIAYALLQKPRLLMLDNPFIGLDVQARKDFQEMINHIIGLGTTVFLVTSPQEIPDMITHVLTLDDGKVAGTYTRSEYLAMPHPTNNSAALPSFDKDLVLQLTAHAPREHFHTIVDMKDVHVTYGEAQILQNINWTILPNDKWALLGPNGAGKSTLLSLINADNPQSYANNISLFDRQRGSGESIWDIKRRIGFVSPELHQYFTSQAHCLQIVASGFHDTIGALRGNTPEQLDIAMGWMKVLDIDQYANQPFKQVPESIQRIALLARALVKNPPLLIFDEPFQGLDAKQKEHFKQVIASLCDVLPVTLIFVTHYLEELPASVDKFLRLDKGHQV</sequence>
<dbReference type="PANTHER" id="PTHR43117">
    <property type="entry name" value="OSMOPROTECTANT IMPORT ATP-BINDING PROTEIN OSMV"/>
    <property type="match status" value="1"/>
</dbReference>
<reference evidence="6 7" key="1">
    <citation type="submission" date="2016-08" db="EMBL/GenBank/DDBJ databases">
        <authorList>
            <person name="Seilhamer J.J."/>
        </authorList>
    </citation>
    <scope>NUCLEOTIDE SEQUENCE [LARGE SCALE GENOMIC DNA]</scope>
    <source>
        <strain evidence="6 7">A37T2</strain>
    </source>
</reference>
<dbReference type="Pfam" id="PF00005">
    <property type="entry name" value="ABC_tran"/>
    <property type="match status" value="2"/>
</dbReference>
<name>A0A1C4DN54_9BACT</name>
<organism evidence="6 7">
    <name type="scientific">Chitinophaga costaii</name>
    <dbReference type="NCBI Taxonomy" id="1335309"/>
    <lineage>
        <taxon>Bacteria</taxon>
        <taxon>Pseudomonadati</taxon>
        <taxon>Bacteroidota</taxon>
        <taxon>Chitinophagia</taxon>
        <taxon>Chitinophagales</taxon>
        <taxon>Chitinophagaceae</taxon>
        <taxon>Chitinophaga</taxon>
    </lineage>
</organism>
<evidence type="ECO:0000256" key="1">
    <source>
        <dbReference type="ARBA" id="ARBA00005417"/>
    </source>
</evidence>
<evidence type="ECO:0000313" key="7">
    <source>
        <dbReference type="Proteomes" id="UP000242818"/>
    </source>
</evidence>
<keyword evidence="3" id="KW-0547">Nucleotide-binding</keyword>
<dbReference type="OrthoDB" id="9789994at2"/>
<dbReference type="PANTHER" id="PTHR43117:SF4">
    <property type="entry name" value="OSMOPROTECTANT IMPORT ATP-BINDING PROTEIN OSMV"/>
    <property type="match status" value="1"/>
</dbReference>
<protein>
    <submittedName>
        <fullName evidence="6">Molybdate transport system ATP-binding protein</fullName>
    </submittedName>
</protein>
<gene>
    <name evidence="6" type="ORF">GA0116948_10612</name>
</gene>
<evidence type="ECO:0000256" key="2">
    <source>
        <dbReference type="ARBA" id="ARBA00022448"/>
    </source>
</evidence>
<keyword evidence="2" id="KW-0813">Transport</keyword>
<dbReference type="PROSITE" id="PS50893">
    <property type="entry name" value="ABC_TRANSPORTER_2"/>
    <property type="match status" value="2"/>
</dbReference>
<proteinExistence type="inferred from homology"/>
<dbReference type="InterPro" id="IPR027417">
    <property type="entry name" value="P-loop_NTPase"/>
</dbReference>
<dbReference type="Proteomes" id="UP000242818">
    <property type="component" value="Unassembled WGS sequence"/>
</dbReference>
<keyword evidence="7" id="KW-1185">Reference proteome</keyword>
<dbReference type="GO" id="GO:0005524">
    <property type="term" value="F:ATP binding"/>
    <property type="evidence" value="ECO:0007669"/>
    <property type="project" value="UniProtKB-KW"/>
</dbReference>
<evidence type="ECO:0000256" key="4">
    <source>
        <dbReference type="ARBA" id="ARBA00022840"/>
    </source>
</evidence>
<feature type="domain" description="ABC transporter" evidence="5">
    <location>
        <begin position="278"/>
        <end position="497"/>
    </location>
</feature>
<dbReference type="AlphaFoldDB" id="A0A1C4DN54"/>
<dbReference type="InterPro" id="IPR003439">
    <property type="entry name" value="ABC_transporter-like_ATP-bd"/>
</dbReference>
<evidence type="ECO:0000313" key="6">
    <source>
        <dbReference type="EMBL" id="SCC32768.1"/>
    </source>
</evidence>
<dbReference type="InterPro" id="IPR003593">
    <property type="entry name" value="AAA+_ATPase"/>
</dbReference>
<dbReference type="EMBL" id="FMAR01000006">
    <property type="protein sequence ID" value="SCC32768.1"/>
    <property type="molecule type" value="Genomic_DNA"/>
</dbReference>
<evidence type="ECO:0000256" key="3">
    <source>
        <dbReference type="ARBA" id="ARBA00022741"/>
    </source>
</evidence>
<dbReference type="RefSeq" id="WP_089711804.1">
    <property type="nucleotide sequence ID" value="NZ_FMAR01000006.1"/>
</dbReference>
<dbReference type="Gene3D" id="3.40.50.300">
    <property type="entry name" value="P-loop containing nucleotide triphosphate hydrolases"/>
    <property type="match status" value="2"/>
</dbReference>
<dbReference type="SUPFAM" id="SSF52540">
    <property type="entry name" value="P-loop containing nucleoside triphosphate hydrolases"/>
    <property type="match status" value="2"/>
</dbReference>
<comment type="similarity">
    <text evidence="1">Belongs to the ABC transporter superfamily.</text>
</comment>
<evidence type="ECO:0000259" key="5">
    <source>
        <dbReference type="PROSITE" id="PS50893"/>
    </source>
</evidence>
<dbReference type="STRING" id="1335309.GA0116948_10612"/>
<feature type="domain" description="ABC transporter" evidence="5">
    <location>
        <begin position="6"/>
        <end position="254"/>
    </location>
</feature>
<dbReference type="SMART" id="SM00382">
    <property type="entry name" value="AAA"/>
    <property type="match status" value="2"/>
</dbReference>
<dbReference type="GO" id="GO:0016887">
    <property type="term" value="F:ATP hydrolysis activity"/>
    <property type="evidence" value="ECO:0007669"/>
    <property type="project" value="InterPro"/>
</dbReference>
<dbReference type="CDD" id="cd00267">
    <property type="entry name" value="ABC_ATPase"/>
    <property type="match status" value="1"/>
</dbReference>